<dbReference type="OrthoDB" id="5179374at2"/>
<dbReference type="RefSeq" id="WP_017619883.1">
    <property type="nucleotide sequence ID" value="NZ_ANBG01000274.1"/>
</dbReference>
<keyword evidence="5" id="KW-1185">Reference proteome</keyword>
<feature type="chain" id="PRO_5039442596" evidence="2">
    <location>
        <begin position="27"/>
        <end position="211"/>
    </location>
</feature>
<proteinExistence type="predicted"/>
<evidence type="ECO:0000256" key="1">
    <source>
        <dbReference type="ARBA" id="ARBA00022729"/>
    </source>
</evidence>
<feature type="signal peptide" evidence="2">
    <location>
        <begin position="1"/>
        <end position="26"/>
    </location>
</feature>
<feature type="domain" description="Chitin-binding type-4" evidence="3">
    <location>
        <begin position="31"/>
        <end position="208"/>
    </location>
</feature>
<dbReference type="EMBL" id="CP022753">
    <property type="protein sequence ID" value="ASU82520.1"/>
    <property type="molecule type" value="Genomic_DNA"/>
</dbReference>
<name>A0A223S327_9ACTN</name>
<dbReference type="PANTHER" id="PTHR34823:SF1">
    <property type="entry name" value="CHITIN-BINDING TYPE-4 DOMAIN-CONTAINING PROTEIN"/>
    <property type="match status" value="1"/>
</dbReference>
<dbReference type="KEGG" id="ngv:CDO52_06740"/>
<evidence type="ECO:0000313" key="4">
    <source>
        <dbReference type="EMBL" id="ASU82520.1"/>
    </source>
</evidence>
<evidence type="ECO:0000259" key="3">
    <source>
        <dbReference type="Pfam" id="PF03067"/>
    </source>
</evidence>
<dbReference type="CDD" id="cd21177">
    <property type="entry name" value="LPMO_AA10"/>
    <property type="match status" value="1"/>
</dbReference>
<accession>A0A223S327</accession>
<dbReference type="Gene3D" id="2.70.50.50">
    <property type="entry name" value="chitin-binding protein cbp21"/>
    <property type="match status" value="1"/>
</dbReference>
<dbReference type="SUPFAM" id="SSF81296">
    <property type="entry name" value="E set domains"/>
    <property type="match status" value="1"/>
</dbReference>
<dbReference type="Pfam" id="PF03067">
    <property type="entry name" value="LPMO_10"/>
    <property type="match status" value="1"/>
</dbReference>
<reference evidence="4 5" key="1">
    <citation type="submission" date="2017-08" db="EMBL/GenBank/DDBJ databases">
        <title>The complete genome sequence of Nocardiopsis gilva YIM 90087.</title>
        <authorList>
            <person name="Yin M."/>
            <person name="Tang S."/>
        </authorList>
    </citation>
    <scope>NUCLEOTIDE SEQUENCE [LARGE SCALE GENOMIC DNA]</scope>
    <source>
        <strain evidence="4 5">YIM 90087</strain>
    </source>
</reference>
<dbReference type="InterPro" id="IPR051024">
    <property type="entry name" value="GlcNAc_Chitin_IntDeg"/>
</dbReference>
<keyword evidence="1 2" id="KW-0732">Signal</keyword>
<sequence length="211" mass="23297">MPRRRTTAALAVIGGFTLLFSGLTTAAANAHGSMQDPVSRVYNCRLEGPENPSSDACRDAIAQGGTQPVYDWNEVNIPNAAGRHRQLIPDGRLCSAGRAKYAAFDAPRTDWVATDLPSGGTRTLTFHATAPHRGTYEFYLTRDGYDPSQPLKWSDLESTPLTTVTDPATWNGRWSTTVRLPQKSGRHMLYVIWQRSDSPEAFYSCSDVVFR</sequence>
<dbReference type="InterPro" id="IPR004302">
    <property type="entry name" value="Cellulose/chitin-bd_N"/>
</dbReference>
<dbReference type="Proteomes" id="UP000215005">
    <property type="component" value="Chromosome"/>
</dbReference>
<protein>
    <submittedName>
        <fullName evidence="4">Cell wall protein</fullName>
    </submittedName>
</protein>
<gene>
    <name evidence="4" type="ORF">CDO52_06740</name>
</gene>
<dbReference type="InterPro" id="IPR014756">
    <property type="entry name" value="Ig_E-set"/>
</dbReference>
<dbReference type="AlphaFoldDB" id="A0A223S327"/>
<evidence type="ECO:0000313" key="5">
    <source>
        <dbReference type="Proteomes" id="UP000215005"/>
    </source>
</evidence>
<evidence type="ECO:0000256" key="2">
    <source>
        <dbReference type="SAM" id="SignalP"/>
    </source>
</evidence>
<dbReference type="PANTHER" id="PTHR34823">
    <property type="entry name" value="GLCNAC-BINDING PROTEIN A"/>
    <property type="match status" value="1"/>
</dbReference>
<organism evidence="4 5">
    <name type="scientific">Nocardiopsis gilva YIM 90087</name>
    <dbReference type="NCBI Taxonomy" id="1235441"/>
    <lineage>
        <taxon>Bacteria</taxon>
        <taxon>Bacillati</taxon>
        <taxon>Actinomycetota</taxon>
        <taxon>Actinomycetes</taxon>
        <taxon>Streptosporangiales</taxon>
        <taxon>Nocardiopsidaceae</taxon>
        <taxon>Nocardiopsis</taxon>
    </lineage>
</organism>